<dbReference type="EMBL" id="UFZL01000001">
    <property type="protein sequence ID" value="STE53518.1"/>
    <property type="molecule type" value="Genomic_DNA"/>
</dbReference>
<dbReference type="GO" id="GO:0061602">
    <property type="term" value="F:molybdenum cofactor cytidylyltransferase activity"/>
    <property type="evidence" value="ECO:0007669"/>
    <property type="project" value="UniProtKB-EC"/>
</dbReference>
<dbReference type="Pfam" id="PF12804">
    <property type="entry name" value="NTP_transf_3"/>
    <property type="match status" value="1"/>
</dbReference>
<organism evidence="4 5">
    <name type="scientific">Escherichia coli</name>
    <dbReference type="NCBI Taxonomy" id="562"/>
    <lineage>
        <taxon>Bacteria</taxon>
        <taxon>Pseudomonadati</taxon>
        <taxon>Pseudomonadota</taxon>
        <taxon>Gammaproteobacteria</taxon>
        <taxon>Enterobacterales</taxon>
        <taxon>Enterobacteriaceae</taxon>
        <taxon>Escherichia</taxon>
    </lineage>
</organism>
<reference evidence="4 5" key="1">
    <citation type="submission" date="2018-06" db="EMBL/GenBank/DDBJ databases">
        <authorList>
            <consortium name="Pathogen Informatics"/>
            <person name="Doyle S."/>
        </authorList>
    </citation>
    <scope>NUCLEOTIDE SEQUENCE [LARGE SCALE GENOMIC DNA]</scope>
    <source>
        <strain evidence="4 5">NCTC10764</strain>
    </source>
</reference>
<dbReference type="Gene3D" id="3.90.550.10">
    <property type="entry name" value="Spore Coat Polysaccharide Biosynthesis Protein SpsA, Chain A"/>
    <property type="match status" value="1"/>
</dbReference>
<sequence>MSAIDCIITAAGLSSRMGQWKMMLPWQQGTILDTSIKNALQFCSRIILVTGYRGNELHERYANQSNITIIHNPDYAQGLLTSVKAAVPAVKTEYCFLTHGDMPTLTIDIFRKIWSLRNDGAILPLHNGIPGHPILVSKPCLMQAIQRPNITNMRQALLMGDHYSVEIENAEIILDIDTPDDFITAQKRYTKILENVVKRLRSNI</sequence>
<dbReference type="NCBIfam" id="TIGR03310">
    <property type="entry name" value="matur_MocA_YgfJ"/>
    <property type="match status" value="1"/>
</dbReference>
<evidence type="ECO:0000313" key="5">
    <source>
        <dbReference type="Proteomes" id="UP000255201"/>
    </source>
</evidence>
<dbReference type="PANTHER" id="PTHR43777">
    <property type="entry name" value="MOLYBDENUM COFACTOR CYTIDYLYLTRANSFERASE"/>
    <property type="match status" value="1"/>
</dbReference>
<evidence type="ECO:0000256" key="2">
    <source>
        <dbReference type="NCBIfam" id="TIGR03310"/>
    </source>
</evidence>
<name>A0A376J4X0_ECOLX</name>
<dbReference type="CDD" id="cd04182">
    <property type="entry name" value="GT_2_like_f"/>
    <property type="match status" value="1"/>
</dbReference>
<dbReference type="AlphaFoldDB" id="A0A376J4X0"/>
<dbReference type="InterPro" id="IPR029044">
    <property type="entry name" value="Nucleotide-diphossugar_trans"/>
</dbReference>
<proteinExistence type="predicted"/>
<keyword evidence="4" id="KW-0808">Transferase</keyword>
<dbReference type="EC" id="2.7.7.76" evidence="2"/>
<dbReference type="PANTHER" id="PTHR43777:SF1">
    <property type="entry name" value="MOLYBDENUM COFACTOR CYTIDYLYLTRANSFERASE"/>
    <property type="match status" value="1"/>
</dbReference>
<dbReference type="SUPFAM" id="SSF53448">
    <property type="entry name" value="Nucleotide-diphospho-sugar transferases"/>
    <property type="match status" value="1"/>
</dbReference>
<dbReference type="InterPro" id="IPR025877">
    <property type="entry name" value="MobA-like_NTP_Trfase"/>
</dbReference>
<evidence type="ECO:0000259" key="3">
    <source>
        <dbReference type="Pfam" id="PF12804"/>
    </source>
</evidence>
<protein>
    <recommendedName>
        <fullName evidence="2">Molybdenum cofactor cytidylyltransferase</fullName>
        <ecNumber evidence="2">2.7.7.76</ecNumber>
    </recommendedName>
</protein>
<feature type="domain" description="MobA-like NTP transferase" evidence="3">
    <location>
        <begin position="6"/>
        <end position="143"/>
    </location>
</feature>
<evidence type="ECO:0000256" key="1">
    <source>
        <dbReference type="ARBA" id="ARBA00022842"/>
    </source>
</evidence>
<keyword evidence="4" id="KW-0548">Nucleotidyltransferase</keyword>
<dbReference type="GO" id="GO:0032324">
    <property type="term" value="P:molybdopterin cofactor biosynthetic process"/>
    <property type="evidence" value="ECO:0007669"/>
    <property type="project" value="UniProtKB-UniRule"/>
</dbReference>
<accession>A0A376J4X0</accession>
<evidence type="ECO:0000313" key="4">
    <source>
        <dbReference type="EMBL" id="STE53518.1"/>
    </source>
</evidence>
<dbReference type="InterPro" id="IPR017696">
    <property type="entry name" value="Mo_hydrolase_YgfJ"/>
</dbReference>
<gene>
    <name evidence="4" type="primary">ygfJ</name>
    <name evidence="4" type="ORF">NCTC10764_00148</name>
</gene>
<dbReference type="Proteomes" id="UP000255201">
    <property type="component" value="Unassembled WGS sequence"/>
</dbReference>
<keyword evidence="1" id="KW-0460">Magnesium</keyword>